<dbReference type="GO" id="GO:0005737">
    <property type="term" value="C:cytoplasm"/>
    <property type="evidence" value="ECO:0007669"/>
    <property type="project" value="TreeGrafter"/>
</dbReference>
<dbReference type="InterPro" id="IPR036034">
    <property type="entry name" value="PDZ_sf"/>
</dbReference>
<dbReference type="Gene3D" id="2.30.42.10">
    <property type="match status" value="1"/>
</dbReference>
<dbReference type="Pfam" id="PF13180">
    <property type="entry name" value="PDZ_2"/>
    <property type="match status" value="1"/>
</dbReference>
<dbReference type="PANTHER" id="PTHR12651:SF1">
    <property type="entry name" value="26S PROTEASOME NON-ATPASE REGULATORY SUBUNIT 9"/>
    <property type="match status" value="1"/>
</dbReference>
<keyword evidence="5" id="KW-0647">Proteasome</keyword>
<proteinExistence type="predicted"/>
<dbReference type="Proteomes" id="UP001214628">
    <property type="component" value="Chromosome 1"/>
</dbReference>
<protein>
    <submittedName>
        <fullName evidence="5">26S proteasome regulatory subunit</fullName>
    </submittedName>
</protein>
<sequence>MEIQARSDAVRLEDQRKRIDAEINKATMTSPLVDAEGFPLAGVDLGGIRKARQQIRMLVHDRQQVDAQLKLLVEHAFAKSPALSASPGSSPAAGRAHLQQSISDTKDANNNSEKILAATDETMDDDTANPISARPIAVRSVSAESPAFAAGLRAGDILTSFGDLQSLSSANFSELPSQLKDGTPISVGVHRVTDDGRRQLLTLTLIPSMSWGGRGLLG</sequence>
<feature type="compositionally biased region" description="Low complexity" evidence="2">
    <location>
        <begin position="82"/>
        <end position="93"/>
    </location>
</feature>
<dbReference type="GO" id="GO:0005634">
    <property type="term" value="C:nucleus"/>
    <property type="evidence" value="ECO:0007669"/>
    <property type="project" value="TreeGrafter"/>
</dbReference>
<dbReference type="Pfam" id="PF18265">
    <property type="entry name" value="Nas2_N"/>
    <property type="match status" value="1"/>
</dbReference>
<dbReference type="GO" id="GO:0000502">
    <property type="term" value="C:proteasome complex"/>
    <property type="evidence" value="ECO:0007669"/>
    <property type="project" value="UniProtKB-KW"/>
</dbReference>
<keyword evidence="1" id="KW-0143">Chaperone</keyword>
<reference evidence="5" key="1">
    <citation type="submission" date="2023-02" db="EMBL/GenBank/DDBJ databases">
        <title>Mating type loci evolution in Malassezia.</title>
        <authorList>
            <person name="Coelho M.A."/>
        </authorList>
    </citation>
    <scope>NUCLEOTIDE SEQUENCE</scope>
    <source>
        <strain evidence="5">CBS 14136</strain>
    </source>
</reference>
<feature type="domain" description="Nas2 N-terminal" evidence="4">
    <location>
        <begin position="24"/>
        <end position="77"/>
    </location>
</feature>
<dbReference type="AlphaFoldDB" id="A0AAF0F4Y4"/>
<feature type="region of interest" description="Disordered" evidence="2">
    <location>
        <begin position="82"/>
        <end position="110"/>
    </location>
</feature>
<keyword evidence="6" id="KW-1185">Reference proteome</keyword>
<evidence type="ECO:0000256" key="1">
    <source>
        <dbReference type="ARBA" id="ARBA00023186"/>
    </source>
</evidence>
<evidence type="ECO:0000313" key="6">
    <source>
        <dbReference type="Proteomes" id="UP001214628"/>
    </source>
</evidence>
<name>A0AAF0F4Y4_9BASI</name>
<dbReference type="GO" id="GO:0070682">
    <property type="term" value="P:proteasome regulatory particle assembly"/>
    <property type="evidence" value="ECO:0007669"/>
    <property type="project" value="InterPro"/>
</dbReference>
<dbReference type="SUPFAM" id="SSF50156">
    <property type="entry name" value="PDZ domain-like"/>
    <property type="match status" value="1"/>
</dbReference>
<dbReference type="InterPro" id="IPR001478">
    <property type="entry name" value="PDZ"/>
</dbReference>
<feature type="domain" description="PDZ" evidence="3">
    <location>
        <begin position="135"/>
        <end position="203"/>
    </location>
</feature>
<evidence type="ECO:0000259" key="4">
    <source>
        <dbReference type="Pfam" id="PF18265"/>
    </source>
</evidence>
<evidence type="ECO:0000256" key="2">
    <source>
        <dbReference type="SAM" id="MobiDB-lite"/>
    </source>
</evidence>
<dbReference type="PANTHER" id="PTHR12651">
    <property type="entry name" value="26S PROTEASOME NON-ATPASE REGULATORY SUBUNIT 9"/>
    <property type="match status" value="1"/>
</dbReference>
<evidence type="ECO:0000313" key="5">
    <source>
        <dbReference type="EMBL" id="WFD42565.1"/>
    </source>
</evidence>
<organism evidence="5 6">
    <name type="scientific">Malassezia psittaci</name>
    <dbReference type="NCBI Taxonomy" id="1821823"/>
    <lineage>
        <taxon>Eukaryota</taxon>
        <taxon>Fungi</taxon>
        <taxon>Dikarya</taxon>
        <taxon>Basidiomycota</taxon>
        <taxon>Ustilaginomycotina</taxon>
        <taxon>Malasseziomycetes</taxon>
        <taxon>Malasseziales</taxon>
        <taxon>Malasseziaceae</taxon>
        <taxon>Malassezia</taxon>
    </lineage>
</organism>
<accession>A0AAF0F4Y4</accession>
<evidence type="ECO:0000259" key="3">
    <source>
        <dbReference type="Pfam" id="PF13180"/>
    </source>
</evidence>
<dbReference type="EMBL" id="CP118375">
    <property type="protein sequence ID" value="WFD42565.1"/>
    <property type="molecule type" value="Genomic_DNA"/>
</dbReference>
<dbReference type="InterPro" id="IPR035269">
    <property type="entry name" value="PSMD9"/>
</dbReference>
<gene>
    <name evidence="5" type="primary">NAS2</name>
    <name evidence="5" type="ORF">MPSI1_001211</name>
</gene>
<dbReference type="InterPro" id="IPR040815">
    <property type="entry name" value="Nas2_N"/>
</dbReference>
<feature type="compositionally biased region" description="Polar residues" evidence="2">
    <location>
        <begin position="98"/>
        <end position="110"/>
    </location>
</feature>
<dbReference type="Gene3D" id="6.10.140.1710">
    <property type="match status" value="1"/>
</dbReference>